<dbReference type="InterPro" id="IPR011990">
    <property type="entry name" value="TPR-like_helical_dom_sf"/>
</dbReference>
<evidence type="ECO:0000313" key="1">
    <source>
        <dbReference type="EMBL" id="KAJ8652621.1"/>
    </source>
</evidence>
<proteinExistence type="predicted"/>
<organism evidence="1 2">
    <name type="scientific">Lichtheimia ornata</name>
    <dbReference type="NCBI Taxonomy" id="688661"/>
    <lineage>
        <taxon>Eukaryota</taxon>
        <taxon>Fungi</taxon>
        <taxon>Fungi incertae sedis</taxon>
        <taxon>Mucoromycota</taxon>
        <taxon>Mucoromycotina</taxon>
        <taxon>Mucoromycetes</taxon>
        <taxon>Mucorales</taxon>
        <taxon>Lichtheimiaceae</taxon>
        <taxon>Lichtheimia</taxon>
    </lineage>
</organism>
<dbReference type="SUPFAM" id="SSF48452">
    <property type="entry name" value="TPR-like"/>
    <property type="match status" value="1"/>
</dbReference>
<accession>A0AAD7UT37</accession>
<comment type="caution">
    <text evidence="1">The sequence shown here is derived from an EMBL/GenBank/DDBJ whole genome shotgun (WGS) entry which is preliminary data.</text>
</comment>
<dbReference type="EMBL" id="JARTCD010000099">
    <property type="protein sequence ID" value="KAJ8652621.1"/>
    <property type="molecule type" value="Genomic_DNA"/>
</dbReference>
<dbReference type="Gene3D" id="3.80.10.10">
    <property type="entry name" value="Ribonuclease Inhibitor"/>
    <property type="match status" value="1"/>
</dbReference>
<dbReference type="Proteomes" id="UP001234581">
    <property type="component" value="Unassembled WGS sequence"/>
</dbReference>
<dbReference type="AlphaFoldDB" id="A0AAD7UT37"/>
<gene>
    <name evidence="1" type="ORF">O0I10_011767</name>
</gene>
<dbReference type="GeneID" id="83219166"/>
<reference evidence="1 2" key="1">
    <citation type="submission" date="2023-03" db="EMBL/GenBank/DDBJ databases">
        <title>Genome sequence of Lichtheimia ornata CBS 291.66.</title>
        <authorList>
            <person name="Mohabir J.T."/>
            <person name="Shea T.P."/>
            <person name="Kurbessoian T."/>
            <person name="Berby B."/>
            <person name="Fontaine J."/>
            <person name="Livny J."/>
            <person name="Gnirke A."/>
            <person name="Stajich J.E."/>
            <person name="Cuomo C.A."/>
        </authorList>
    </citation>
    <scope>NUCLEOTIDE SEQUENCE [LARGE SCALE GENOMIC DNA]</scope>
    <source>
        <strain evidence="1">CBS 291.66</strain>
    </source>
</reference>
<dbReference type="InterPro" id="IPR032675">
    <property type="entry name" value="LRR_dom_sf"/>
</dbReference>
<dbReference type="Gene3D" id="1.25.40.10">
    <property type="entry name" value="Tetratricopeptide repeat domain"/>
    <property type="match status" value="1"/>
</dbReference>
<protein>
    <submittedName>
        <fullName evidence="1">Uncharacterized protein</fullName>
    </submittedName>
</protein>
<name>A0AAD7UT37_9FUNG</name>
<keyword evidence="2" id="KW-1185">Reference proteome</keyword>
<dbReference type="SUPFAM" id="SSF52047">
    <property type="entry name" value="RNI-like"/>
    <property type="match status" value="2"/>
</dbReference>
<dbReference type="RefSeq" id="XP_058337535.1">
    <property type="nucleotide sequence ID" value="XM_058491730.1"/>
</dbReference>
<sequence length="660" mass="74753">MSDEYFWPDVRQPIALSARHGECSKVVEDSSIQIQECLTRLTSLLHERSLALLKCAQFDTAIRDADAIQELDPRSTLGYLVKGNIYAYQGCHDMALSEYEEGLYMNKDDQQLLKAKAEAATMKEKRVDFISKLPLELVSSYIVPLVVNGYEWNSQYPCPYLDVSNTWRDRFSRASLRYLFNDHGNNGYPAQALSLLHRIKSLRVFNYKPGSDLARLLHRGHFVSLRSMEMTDTEASNGIYTFVCPRQTGSHLVDLRITSQATVSMVDVLESCPKLESLKLSCNVGIDLLSQPWQLSPALVHLELTHLRRPILHEHVLALQAHCPSLESLALHPCHDSTFFSNLHQRWPGMKQLLISTQRRITWNINWKGKPNTPPGLWKLYIDDLDVQHYNPHDIHNIVVNNCETLETMFLTGSTQQEFPAPPPSTVQFTRLQRMYYWSRTSPLLPCHGSWIPSHAPVLDGVDLNHGALAGSQTLINILCNLRHLRSLAYRSNSGCTTSHITKVLKAHGNMENGQSSLIDLTLAMPASLIMNKGLQDAICALKNLTGLSLGRFKDTMNATNSMELFMRLARHLDALRVLDIKMKTDGLDDGVLILSTLGNLHTVTLRGDQLSNTGLMHFTKYSRLLNLTLYNTMQTKFTSDFQILEQHIPGVRVYTYKIQ</sequence>
<evidence type="ECO:0000313" key="2">
    <source>
        <dbReference type="Proteomes" id="UP001234581"/>
    </source>
</evidence>